<evidence type="ECO:0000256" key="3">
    <source>
        <dbReference type="SAM" id="Coils"/>
    </source>
</evidence>
<evidence type="ECO:0000259" key="5">
    <source>
        <dbReference type="PROSITE" id="PS50921"/>
    </source>
</evidence>
<evidence type="ECO:0000256" key="1">
    <source>
        <dbReference type="ARBA" id="ARBA00023015"/>
    </source>
</evidence>
<dbReference type="Pfam" id="PF03861">
    <property type="entry name" value="ANTAR"/>
    <property type="match status" value="1"/>
</dbReference>
<dbReference type="RefSeq" id="WP_229796055.1">
    <property type="nucleotide sequence ID" value="NZ_BMRG01000012.1"/>
</dbReference>
<dbReference type="InterPro" id="IPR002645">
    <property type="entry name" value="STAS_dom"/>
</dbReference>
<dbReference type="GO" id="GO:0003723">
    <property type="term" value="F:RNA binding"/>
    <property type="evidence" value="ECO:0007669"/>
    <property type="project" value="InterPro"/>
</dbReference>
<dbReference type="Gene3D" id="3.30.450.40">
    <property type="match status" value="1"/>
</dbReference>
<dbReference type="InterPro" id="IPR036388">
    <property type="entry name" value="WH-like_DNA-bd_sf"/>
</dbReference>
<dbReference type="InterPro" id="IPR036513">
    <property type="entry name" value="STAS_dom_sf"/>
</dbReference>
<dbReference type="PROSITE" id="PS50801">
    <property type="entry name" value="STAS"/>
    <property type="match status" value="1"/>
</dbReference>
<dbReference type="PROSITE" id="PS50921">
    <property type="entry name" value="ANTAR"/>
    <property type="match status" value="1"/>
</dbReference>
<sequence>MVFTSRTLRLSPLPPARPTAGVLVVVGEVDSAACGSFQEQLAAFVDACEGDVIVDLSDVRLIAAAGVRVLLETADHLAGTARRLRLVCGAEVRRVLRAAQVADVLETFGHLDAAVGAQVAAVRRSAAARALDDEAEELHRLRREVGDLRAKLRTRPLLSKALGVLQERYRLPDEDTAHRLLCEASQRHNLKMRVLADALLHAPRPASAATPWWFPGRARTPAPVPDFLAGDRRPALDAAELLGALLRAALSRTATSAGYAQRFDPGVDGLRLERHEGLPADLVALLTEVTGDSTCCGLALRRRSRVTVVDVASSLVLPANPVTAAMLRAGLRAVQSTPVLAPSGRCLAVVSTCDPRPGRTPTPAQQADLDQLAAQAGRWLQWHQRTTVLDALEHLHQSARGGG</sequence>
<reference evidence="6" key="1">
    <citation type="journal article" date="2014" name="Int. J. Syst. Evol. Microbiol.">
        <title>Complete genome sequence of Corynebacterium casei LMG S-19264T (=DSM 44701T), isolated from a smear-ripened cheese.</title>
        <authorList>
            <consortium name="US DOE Joint Genome Institute (JGI-PGF)"/>
            <person name="Walter F."/>
            <person name="Albersmeier A."/>
            <person name="Kalinowski J."/>
            <person name="Ruckert C."/>
        </authorList>
    </citation>
    <scope>NUCLEOTIDE SEQUENCE</scope>
    <source>
        <strain evidence="6">JCM 3313</strain>
    </source>
</reference>
<keyword evidence="2" id="KW-0804">Transcription</keyword>
<dbReference type="InterPro" id="IPR005561">
    <property type="entry name" value="ANTAR"/>
</dbReference>
<dbReference type="CDD" id="cd07043">
    <property type="entry name" value="STAS_anti-anti-sigma_factors"/>
    <property type="match status" value="1"/>
</dbReference>
<evidence type="ECO:0000259" key="4">
    <source>
        <dbReference type="PROSITE" id="PS50801"/>
    </source>
</evidence>
<dbReference type="SUPFAM" id="SSF52091">
    <property type="entry name" value="SpoIIaa-like"/>
    <property type="match status" value="1"/>
</dbReference>
<dbReference type="EMBL" id="BMRG01000012">
    <property type="protein sequence ID" value="GGP70945.1"/>
    <property type="molecule type" value="Genomic_DNA"/>
</dbReference>
<name>A0A918ASP8_9PSEU</name>
<proteinExistence type="predicted"/>
<keyword evidence="3" id="KW-0175">Coiled coil</keyword>
<dbReference type="SMART" id="SM01012">
    <property type="entry name" value="ANTAR"/>
    <property type="match status" value="1"/>
</dbReference>
<dbReference type="SUPFAM" id="SSF55781">
    <property type="entry name" value="GAF domain-like"/>
    <property type="match status" value="1"/>
</dbReference>
<evidence type="ECO:0000313" key="7">
    <source>
        <dbReference type="Proteomes" id="UP000639606"/>
    </source>
</evidence>
<dbReference type="Proteomes" id="UP000639606">
    <property type="component" value="Unassembled WGS sequence"/>
</dbReference>
<feature type="domain" description="ANTAR" evidence="5">
    <location>
        <begin position="138"/>
        <end position="200"/>
    </location>
</feature>
<accession>A0A918ASP8</accession>
<feature type="coiled-coil region" evidence="3">
    <location>
        <begin position="124"/>
        <end position="151"/>
    </location>
</feature>
<dbReference type="AlphaFoldDB" id="A0A918ASP8"/>
<evidence type="ECO:0000313" key="6">
    <source>
        <dbReference type="EMBL" id="GGP70945.1"/>
    </source>
</evidence>
<organism evidence="6 7">
    <name type="scientific">Saccharothrix coeruleofusca</name>
    <dbReference type="NCBI Taxonomy" id="33919"/>
    <lineage>
        <taxon>Bacteria</taxon>
        <taxon>Bacillati</taxon>
        <taxon>Actinomycetota</taxon>
        <taxon>Actinomycetes</taxon>
        <taxon>Pseudonocardiales</taxon>
        <taxon>Pseudonocardiaceae</taxon>
        <taxon>Saccharothrix</taxon>
    </lineage>
</organism>
<evidence type="ECO:0000256" key="2">
    <source>
        <dbReference type="ARBA" id="ARBA00023163"/>
    </source>
</evidence>
<keyword evidence="7" id="KW-1185">Reference proteome</keyword>
<dbReference type="InterPro" id="IPR029016">
    <property type="entry name" value="GAF-like_dom_sf"/>
</dbReference>
<evidence type="ECO:0008006" key="8">
    <source>
        <dbReference type="Google" id="ProtNLM"/>
    </source>
</evidence>
<gene>
    <name evidence="6" type="ORF">GCM10010185_49940</name>
</gene>
<dbReference type="Gene3D" id="1.10.10.10">
    <property type="entry name" value="Winged helix-like DNA-binding domain superfamily/Winged helix DNA-binding domain"/>
    <property type="match status" value="1"/>
</dbReference>
<protein>
    <recommendedName>
        <fullName evidence="8">Anti-anti-sigma factor</fullName>
    </recommendedName>
</protein>
<dbReference type="InterPro" id="IPR011006">
    <property type="entry name" value="CheY-like_superfamily"/>
</dbReference>
<keyword evidence="1" id="KW-0805">Transcription regulation</keyword>
<dbReference type="Gene3D" id="3.30.750.24">
    <property type="entry name" value="STAS domain"/>
    <property type="match status" value="1"/>
</dbReference>
<feature type="domain" description="STAS" evidence="4">
    <location>
        <begin position="22"/>
        <end position="118"/>
    </location>
</feature>
<dbReference type="SUPFAM" id="SSF52172">
    <property type="entry name" value="CheY-like"/>
    <property type="match status" value="1"/>
</dbReference>
<reference evidence="6" key="2">
    <citation type="submission" date="2020-09" db="EMBL/GenBank/DDBJ databases">
        <authorList>
            <person name="Sun Q."/>
            <person name="Ohkuma M."/>
        </authorList>
    </citation>
    <scope>NUCLEOTIDE SEQUENCE</scope>
    <source>
        <strain evidence="6">JCM 3313</strain>
    </source>
</reference>
<dbReference type="Pfam" id="PF01740">
    <property type="entry name" value="STAS"/>
    <property type="match status" value="1"/>
</dbReference>
<comment type="caution">
    <text evidence="6">The sequence shown here is derived from an EMBL/GenBank/DDBJ whole genome shotgun (WGS) entry which is preliminary data.</text>
</comment>